<gene>
    <name evidence="1" type="ORF">OO016_03215</name>
</gene>
<protein>
    <submittedName>
        <fullName evidence="1">Uncharacterized protein</fullName>
    </submittedName>
</protein>
<dbReference type="AlphaFoldDB" id="A0AAE3MJJ6"/>
<organism evidence="1 2">
    <name type="scientific">Lentiprolixibacter aurantiacus</name>
    <dbReference type="NCBI Taxonomy" id="2993939"/>
    <lineage>
        <taxon>Bacteria</taxon>
        <taxon>Pseudomonadati</taxon>
        <taxon>Bacteroidota</taxon>
        <taxon>Flavobacteriia</taxon>
        <taxon>Flavobacteriales</taxon>
        <taxon>Flavobacteriaceae</taxon>
        <taxon>Lentiprolixibacter</taxon>
    </lineage>
</organism>
<reference evidence="1" key="1">
    <citation type="submission" date="2022-11" db="EMBL/GenBank/DDBJ databases">
        <title>The characterization of three novel Bacteroidetes species and genomic analysis of their roles in tidal elemental geochemical cycles.</title>
        <authorList>
            <person name="Ma K.-J."/>
        </authorList>
    </citation>
    <scope>NUCLEOTIDE SEQUENCE</scope>
    <source>
        <strain evidence="1">M415</strain>
    </source>
</reference>
<accession>A0AAE3MJJ6</accession>
<comment type="caution">
    <text evidence="1">The sequence shown here is derived from an EMBL/GenBank/DDBJ whole genome shotgun (WGS) entry which is preliminary data.</text>
</comment>
<dbReference type="Proteomes" id="UP001207116">
    <property type="component" value="Unassembled WGS sequence"/>
</dbReference>
<evidence type="ECO:0000313" key="1">
    <source>
        <dbReference type="EMBL" id="MCX2718603.1"/>
    </source>
</evidence>
<dbReference type="RefSeq" id="WP_266010773.1">
    <property type="nucleotide sequence ID" value="NZ_JAPFQP010000001.1"/>
</dbReference>
<sequence>MEEHNKLSDEEFKRQFANCTLPSEVFSHEAHLRLAWLYLSEYNVEKTEVIIQDQLKKYVACFGAEDKYHVTLTVAAIRIVNHFISRSASDNFTDFIVEFPQLKTGFRELIASHYGFDIYASEKARLNYIEPDLLPF</sequence>
<dbReference type="EMBL" id="JAPFQP010000001">
    <property type="protein sequence ID" value="MCX2718603.1"/>
    <property type="molecule type" value="Genomic_DNA"/>
</dbReference>
<proteinExistence type="predicted"/>
<keyword evidence="2" id="KW-1185">Reference proteome</keyword>
<evidence type="ECO:0000313" key="2">
    <source>
        <dbReference type="Proteomes" id="UP001207116"/>
    </source>
</evidence>
<name>A0AAE3MJJ6_9FLAO</name>